<dbReference type="EMBL" id="LJYW01000001">
    <property type="protein sequence ID" value="KPL53386.1"/>
    <property type="molecule type" value="Genomic_DNA"/>
</dbReference>
<dbReference type="GO" id="GO:0003677">
    <property type="term" value="F:DNA binding"/>
    <property type="evidence" value="ECO:0007669"/>
    <property type="project" value="InterPro"/>
</dbReference>
<dbReference type="STRING" id="665126.ABB55_15130"/>
<feature type="domain" description="DNA methylase N-4/N-6" evidence="8">
    <location>
        <begin position="69"/>
        <end position="363"/>
    </location>
</feature>
<dbReference type="AlphaFoldDB" id="A0A0P6W2M3"/>
<comment type="similarity">
    <text evidence="1">Belongs to the N(4)/N(6)-methyltransferase family.</text>
</comment>
<dbReference type="Gene3D" id="3.40.50.150">
    <property type="entry name" value="Vaccinia Virus protein VP39"/>
    <property type="match status" value="1"/>
</dbReference>
<evidence type="ECO:0000256" key="6">
    <source>
        <dbReference type="ARBA" id="ARBA00047942"/>
    </source>
</evidence>
<gene>
    <name evidence="9" type="ORF">ABB55_15130</name>
</gene>
<feature type="region of interest" description="Disordered" evidence="7">
    <location>
        <begin position="1"/>
        <end position="34"/>
    </location>
</feature>
<evidence type="ECO:0000256" key="3">
    <source>
        <dbReference type="ARBA" id="ARBA00022603"/>
    </source>
</evidence>
<dbReference type="GO" id="GO:0032259">
    <property type="term" value="P:methylation"/>
    <property type="evidence" value="ECO:0007669"/>
    <property type="project" value="UniProtKB-KW"/>
</dbReference>
<dbReference type="Proteomes" id="UP000048984">
    <property type="component" value="Unassembled WGS sequence"/>
</dbReference>
<protein>
    <recommendedName>
        <fullName evidence="2">site-specific DNA-methyltransferase (adenine-specific)</fullName>
        <ecNumber evidence="2">2.1.1.72</ecNumber>
    </recommendedName>
</protein>
<evidence type="ECO:0000256" key="7">
    <source>
        <dbReference type="SAM" id="MobiDB-lite"/>
    </source>
</evidence>
<evidence type="ECO:0000256" key="5">
    <source>
        <dbReference type="ARBA" id="ARBA00022691"/>
    </source>
</evidence>
<keyword evidence="10" id="KW-1185">Reference proteome</keyword>
<evidence type="ECO:0000256" key="4">
    <source>
        <dbReference type="ARBA" id="ARBA00022679"/>
    </source>
</evidence>
<dbReference type="InterPro" id="IPR002941">
    <property type="entry name" value="DNA_methylase_N4/N6"/>
</dbReference>
<name>A0A0P6W2M3_9HYPH</name>
<dbReference type="EC" id="2.1.1.72" evidence="2"/>
<keyword evidence="4" id="KW-0808">Transferase</keyword>
<dbReference type="InterPro" id="IPR029063">
    <property type="entry name" value="SAM-dependent_MTases_sf"/>
</dbReference>
<dbReference type="InterPro" id="IPR002295">
    <property type="entry name" value="N4/N6-MTase_EcoPI_Mod-like"/>
</dbReference>
<reference evidence="9 10" key="1">
    <citation type="submission" date="2015-09" db="EMBL/GenBank/DDBJ databases">
        <authorList>
            <person name="Jackson K.R."/>
            <person name="Lunt B.L."/>
            <person name="Fisher J.N.B."/>
            <person name="Gardner A.V."/>
            <person name="Bailey M.E."/>
            <person name="Deus L.M."/>
            <person name="Earl A.S."/>
            <person name="Gibby P.D."/>
            <person name="Hartmann K.A."/>
            <person name="Liu J.E."/>
            <person name="Manci A.M."/>
            <person name="Nielsen D.A."/>
            <person name="Solomon M.B."/>
            <person name="Breakwell D.P."/>
            <person name="Burnett S.H."/>
            <person name="Grose J.H."/>
        </authorList>
    </citation>
    <scope>NUCLEOTIDE SEQUENCE [LARGE SCALE GENOMIC DNA]</scope>
    <source>
        <strain evidence="9 10">16</strain>
    </source>
</reference>
<dbReference type="RefSeq" id="WP_054359551.1">
    <property type="nucleotide sequence ID" value="NZ_LJYW01000001.1"/>
</dbReference>
<dbReference type="GO" id="GO:0009007">
    <property type="term" value="F:site-specific DNA-methyltransferase (adenine-specific) activity"/>
    <property type="evidence" value="ECO:0007669"/>
    <property type="project" value="UniProtKB-EC"/>
</dbReference>
<evidence type="ECO:0000256" key="1">
    <source>
        <dbReference type="ARBA" id="ARBA00006594"/>
    </source>
</evidence>
<dbReference type="PIRSF" id="PIRSF015855">
    <property type="entry name" value="TypeIII_Mtase_mKpnI"/>
    <property type="match status" value="1"/>
</dbReference>
<comment type="caution">
    <text evidence="9">The sequence shown here is derived from an EMBL/GenBank/DDBJ whole genome shotgun (WGS) entry which is preliminary data.</text>
</comment>
<evidence type="ECO:0000256" key="2">
    <source>
        <dbReference type="ARBA" id="ARBA00011900"/>
    </source>
</evidence>
<sequence>MTIERRPGASGIGRDGSPDQAPSVLVEDPERSHRAAGCGTGTDIFDNRLIFGDNLPVLKALVPDLAGRVKCVFIDPPYNTGSAFAHYDDGVEHAVWLDQMRQRIEIIRVLMAEDAALWVTLDDNEAHYFKVMCDEVFGRKNFVSDITWQKVYSVKGSARHISGMHDHILLYAKNIDVLTIGRIPRTARNNKLYRNPDNDPRGLWRPGPLAARNPYSLGTYPITCPSGRVIEGPPNGSYWRYSKERLRELDAKGMIWWGKDGNNVPAPKIYLETVAEGTRPTSIWKHDEVGNNQDAKREILDLFGEDMFDTPKPERLLERILHLSTAPGDLVLDAFAGSGTTGAVAHKMGRRWIMVERGEQCHSHIIPRLKKVIDGEDKGGVTEATGWRGGGGYRYFRLAAPPPASNAPIGEPARST</sequence>
<comment type="catalytic activity">
    <reaction evidence="6">
        <text>a 2'-deoxyadenosine in DNA + S-adenosyl-L-methionine = an N(6)-methyl-2'-deoxyadenosine in DNA + S-adenosyl-L-homocysteine + H(+)</text>
        <dbReference type="Rhea" id="RHEA:15197"/>
        <dbReference type="Rhea" id="RHEA-COMP:12418"/>
        <dbReference type="Rhea" id="RHEA-COMP:12419"/>
        <dbReference type="ChEBI" id="CHEBI:15378"/>
        <dbReference type="ChEBI" id="CHEBI:57856"/>
        <dbReference type="ChEBI" id="CHEBI:59789"/>
        <dbReference type="ChEBI" id="CHEBI:90615"/>
        <dbReference type="ChEBI" id="CHEBI:90616"/>
        <dbReference type="EC" id="2.1.1.72"/>
    </reaction>
</comment>
<dbReference type="REBASE" id="133061">
    <property type="entry name" value="M.Phi27832ORF15130P"/>
</dbReference>
<proteinExistence type="inferred from homology"/>
<keyword evidence="5" id="KW-0949">S-adenosyl-L-methionine</keyword>
<dbReference type="GO" id="GO:0008170">
    <property type="term" value="F:N-methyltransferase activity"/>
    <property type="evidence" value="ECO:0007669"/>
    <property type="project" value="InterPro"/>
</dbReference>
<evidence type="ECO:0000313" key="10">
    <source>
        <dbReference type="Proteomes" id="UP000048984"/>
    </source>
</evidence>
<accession>A0A0P6W2M3</accession>
<dbReference type="PRINTS" id="PR00506">
    <property type="entry name" value="D21N6MTFRASE"/>
</dbReference>
<dbReference type="PROSITE" id="PS00092">
    <property type="entry name" value="N6_MTASE"/>
    <property type="match status" value="1"/>
</dbReference>
<reference evidence="9 10" key="2">
    <citation type="submission" date="2015-10" db="EMBL/GenBank/DDBJ databases">
        <title>Draft Genome Sequence of Prosthecomicrobium hirschii ATCC 27832.</title>
        <authorList>
            <person name="Daniel J."/>
            <person name="Givan S.A."/>
            <person name="Brun Y.V."/>
            <person name="Brown P.J."/>
        </authorList>
    </citation>
    <scope>NUCLEOTIDE SEQUENCE [LARGE SCALE GENOMIC DNA]</scope>
    <source>
        <strain evidence="9 10">16</strain>
    </source>
</reference>
<dbReference type="SUPFAM" id="SSF53335">
    <property type="entry name" value="S-adenosyl-L-methionine-dependent methyltransferases"/>
    <property type="match status" value="1"/>
</dbReference>
<evidence type="ECO:0000313" key="9">
    <source>
        <dbReference type="EMBL" id="KPL53386.1"/>
    </source>
</evidence>
<dbReference type="Pfam" id="PF01555">
    <property type="entry name" value="N6_N4_Mtase"/>
    <property type="match status" value="1"/>
</dbReference>
<keyword evidence="3" id="KW-0489">Methyltransferase</keyword>
<organism evidence="9 10">
    <name type="scientific">Prosthecodimorpha hirschii</name>
    <dbReference type="NCBI Taxonomy" id="665126"/>
    <lineage>
        <taxon>Bacteria</taxon>
        <taxon>Pseudomonadati</taxon>
        <taxon>Pseudomonadota</taxon>
        <taxon>Alphaproteobacteria</taxon>
        <taxon>Hyphomicrobiales</taxon>
        <taxon>Ancalomicrobiaceae</taxon>
        <taxon>Prosthecodimorpha</taxon>
    </lineage>
</organism>
<evidence type="ECO:0000259" key="8">
    <source>
        <dbReference type="Pfam" id="PF01555"/>
    </source>
</evidence>
<dbReference type="InterPro" id="IPR002052">
    <property type="entry name" value="DNA_methylase_N6_adenine_CS"/>
</dbReference>